<dbReference type="Proteomes" id="UP001595685">
    <property type="component" value="Unassembled WGS sequence"/>
</dbReference>
<reference evidence="4" key="1">
    <citation type="journal article" date="2019" name="Int. J. Syst. Evol. Microbiol.">
        <title>The Global Catalogue of Microorganisms (GCM) 10K type strain sequencing project: providing services to taxonomists for standard genome sequencing and annotation.</title>
        <authorList>
            <consortium name="The Broad Institute Genomics Platform"/>
            <consortium name="The Broad Institute Genome Sequencing Center for Infectious Disease"/>
            <person name="Wu L."/>
            <person name="Ma J."/>
        </authorList>
    </citation>
    <scope>NUCLEOTIDE SEQUENCE [LARGE SCALE GENOMIC DNA]</scope>
    <source>
        <strain evidence="4">NCAIM B.02333</strain>
    </source>
</reference>
<proteinExistence type="predicted"/>
<gene>
    <name evidence="3" type="ORF">ACFOLH_02355</name>
</gene>
<keyword evidence="2" id="KW-0472">Membrane</keyword>
<evidence type="ECO:0000313" key="4">
    <source>
        <dbReference type="Proteomes" id="UP001595685"/>
    </source>
</evidence>
<feature type="region of interest" description="Disordered" evidence="1">
    <location>
        <begin position="162"/>
        <end position="183"/>
    </location>
</feature>
<accession>A0ABV7WBN8</accession>
<organism evidence="3 4">
    <name type="scientific">Aquipuribacter hungaricus</name>
    <dbReference type="NCBI Taxonomy" id="545624"/>
    <lineage>
        <taxon>Bacteria</taxon>
        <taxon>Bacillati</taxon>
        <taxon>Actinomycetota</taxon>
        <taxon>Actinomycetes</taxon>
        <taxon>Micrococcales</taxon>
        <taxon>Intrasporangiaceae</taxon>
        <taxon>Aquipuribacter</taxon>
    </lineage>
</organism>
<dbReference type="EMBL" id="JBHRWW010000001">
    <property type="protein sequence ID" value="MFC3687180.1"/>
    <property type="molecule type" value="Genomic_DNA"/>
</dbReference>
<evidence type="ECO:0008006" key="5">
    <source>
        <dbReference type="Google" id="ProtNLM"/>
    </source>
</evidence>
<evidence type="ECO:0000256" key="1">
    <source>
        <dbReference type="SAM" id="MobiDB-lite"/>
    </source>
</evidence>
<comment type="caution">
    <text evidence="3">The sequence shown here is derived from an EMBL/GenBank/DDBJ whole genome shotgun (WGS) entry which is preliminary data.</text>
</comment>
<sequence>MTGPGPLRAALVVAVVVGVSTTSHLLAGGDVPSGPRLGLAVLLVALLAALAGGRTVSGRRLALSVGAGQVVLHHGLDRVETAGHCAAHRPDAVAAVFGPTAVPVPCGSGSLAHAMGWDPWMVVAHVVATAVAVVLLRRGEAVLRAVVGWATRTLVLAVRARPATPPPAPPAAPAVPPAPPVRLADPVRGPPAPVLV</sequence>
<evidence type="ECO:0000256" key="2">
    <source>
        <dbReference type="SAM" id="Phobius"/>
    </source>
</evidence>
<protein>
    <recommendedName>
        <fullName evidence="5">Integral membrane protein</fullName>
    </recommendedName>
</protein>
<name>A0ABV7WBN8_9MICO</name>
<keyword evidence="2" id="KW-0812">Transmembrane</keyword>
<dbReference type="RefSeq" id="WP_376985329.1">
    <property type="nucleotide sequence ID" value="NZ_JBHRWW010000001.1"/>
</dbReference>
<feature type="compositionally biased region" description="Pro residues" evidence="1">
    <location>
        <begin position="163"/>
        <end position="180"/>
    </location>
</feature>
<keyword evidence="2" id="KW-1133">Transmembrane helix</keyword>
<keyword evidence="4" id="KW-1185">Reference proteome</keyword>
<evidence type="ECO:0000313" key="3">
    <source>
        <dbReference type="EMBL" id="MFC3687180.1"/>
    </source>
</evidence>
<feature type="transmembrane region" description="Helical" evidence="2">
    <location>
        <begin position="37"/>
        <end position="56"/>
    </location>
</feature>